<name>A0A2H0LYU9_9BACT</name>
<dbReference type="PANTHER" id="PTHR37478">
    <property type="match status" value="1"/>
</dbReference>
<protein>
    <recommendedName>
        <fullName evidence="2">UPF0251 protein COV72_02705</fullName>
    </recommendedName>
</protein>
<evidence type="ECO:0000313" key="5">
    <source>
        <dbReference type="Proteomes" id="UP000229641"/>
    </source>
</evidence>
<dbReference type="Pfam" id="PF02001">
    <property type="entry name" value="DUF134"/>
    <property type="match status" value="1"/>
</dbReference>
<dbReference type="AlphaFoldDB" id="A0A2H0LYU9"/>
<dbReference type="Proteomes" id="UP000229641">
    <property type="component" value="Unassembled WGS sequence"/>
</dbReference>
<organism evidence="4 5">
    <name type="scientific">Candidatus Ghiorseimicrobium undicola</name>
    <dbReference type="NCBI Taxonomy" id="1974746"/>
    <lineage>
        <taxon>Bacteria</taxon>
        <taxon>Pseudomonadati</taxon>
        <taxon>Candidatus Omnitrophota</taxon>
        <taxon>Candidatus Ghiorseimicrobium</taxon>
    </lineage>
</organism>
<accession>A0A2H0LYU9</accession>
<sequence>MIKSRGRPIKPRKIRRQPKIMHFSPRGKPGRPDEIELKFEEFEAVKLIDYIGLSQKKAASLMGISQQTFSRVFRRAHKAIANGLILGKIIRIRGGNYDLTGHVHIQPQEQKHLKRASRSRQSRAVRKKSI</sequence>
<evidence type="ECO:0000256" key="3">
    <source>
        <dbReference type="SAM" id="MobiDB-lite"/>
    </source>
</evidence>
<dbReference type="EMBL" id="PCWA01000035">
    <property type="protein sequence ID" value="PIQ89552.1"/>
    <property type="molecule type" value="Genomic_DNA"/>
</dbReference>
<feature type="region of interest" description="Disordered" evidence="3">
    <location>
        <begin position="108"/>
        <end position="130"/>
    </location>
</feature>
<comment type="similarity">
    <text evidence="1 2">Belongs to the UPF0251 family.</text>
</comment>
<dbReference type="PANTHER" id="PTHR37478:SF2">
    <property type="entry name" value="UPF0251 PROTEIN TK0562"/>
    <property type="match status" value="1"/>
</dbReference>
<gene>
    <name evidence="4" type="ORF">COV72_02705</name>
</gene>
<reference evidence="4 5" key="1">
    <citation type="submission" date="2017-09" db="EMBL/GenBank/DDBJ databases">
        <title>Depth-based differentiation of microbial function through sediment-hosted aquifers and enrichment of novel symbionts in the deep terrestrial subsurface.</title>
        <authorList>
            <person name="Probst A.J."/>
            <person name="Ladd B."/>
            <person name="Jarett J.K."/>
            <person name="Geller-Mcgrath D.E."/>
            <person name="Sieber C.M."/>
            <person name="Emerson J.B."/>
            <person name="Anantharaman K."/>
            <person name="Thomas B.C."/>
            <person name="Malmstrom R."/>
            <person name="Stieglmeier M."/>
            <person name="Klingl A."/>
            <person name="Woyke T."/>
            <person name="Ryan C.M."/>
            <person name="Banfield J.F."/>
        </authorList>
    </citation>
    <scope>NUCLEOTIDE SEQUENCE [LARGE SCALE GENOMIC DNA]</scope>
    <source>
        <strain evidence="4">CG11_big_fil_rev_8_21_14_0_20_42_13</strain>
    </source>
</reference>
<evidence type="ECO:0000256" key="2">
    <source>
        <dbReference type="HAMAP-Rule" id="MF_00674"/>
    </source>
</evidence>
<dbReference type="HAMAP" id="MF_00674">
    <property type="entry name" value="UPF0251"/>
    <property type="match status" value="1"/>
</dbReference>
<evidence type="ECO:0000256" key="1">
    <source>
        <dbReference type="ARBA" id="ARBA00009350"/>
    </source>
</evidence>
<proteinExistence type="inferred from homology"/>
<dbReference type="InterPro" id="IPR002852">
    <property type="entry name" value="UPF0251"/>
</dbReference>
<comment type="caution">
    <text evidence="4">The sequence shown here is derived from an EMBL/GenBank/DDBJ whole genome shotgun (WGS) entry which is preliminary data.</text>
</comment>
<feature type="compositionally biased region" description="Basic residues" evidence="3">
    <location>
        <begin position="112"/>
        <end position="130"/>
    </location>
</feature>
<evidence type="ECO:0000313" key="4">
    <source>
        <dbReference type="EMBL" id="PIQ89552.1"/>
    </source>
</evidence>